<protein>
    <submittedName>
        <fullName evidence="1">Uncharacterized protein</fullName>
    </submittedName>
</protein>
<gene>
    <name evidence="1" type="ORF">A3B31_00340</name>
</gene>
<comment type="caution">
    <text evidence="1">The sequence shown here is derived from an EMBL/GenBank/DDBJ whole genome shotgun (WGS) entry which is preliminary data.</text>
</comment>
<accession>A0A1G2BV43</accession>
<name>A0A1G2BV43_9BACT</name>
<dbReference type="AlphaFoldDB" id="A0A1G2BV43"/>
<proteinExistence type="predicted"/>
<organism evidence="1 2">
    <name type="scientific">Candidatus Komeilibacteria bacterium RIFCSPLOWO2_01_FULL_53_11</name>
    <dbReference type="NCBI Taxonomy" id="1798552"/>
    <lineage>
        <taxon>Bacteria</taxon>
        <taxon>Candidatus Komeiliibacteriota</taxon>
    </lineage>
</organism>
<reference evidence="1 2" key="1">
    <citation type="journal article" date="2016" name="Nat. Commun.">
        <title>Thousands of microbial genomes shed light on interconnected biogeochemical processes in an aquifer system.</title>
        <authorList>
            <person name="Anantharaman K."/>
            <person name="Brown C.T."/>
            <person name="Hug L.A."/>
            <person name="Sharon I."/>
            <person name="Castelle C.J."/>
            <person name="Probst A.J."/>
            <person name="Thomas B.C."/>
            <person name="Singh A."/>
            <person name="Wilkins M.J."/>
            <person name="Karaoz U."/>
            <person name="Brodie E.L."/>
            <person name="Williams K.H."/>
            <person name="Hubbard S.S."/>
            <person name="Banfield J.F."/>
        </authorList>
    </citation>
    <scope>NUCLEOTIDE SEQUENCE [LARGE SCALE GENOMIC DNA]</scope>
</reference>
<dbReference type="EMBL" id="MHKN01000004">
    <property type="protein sequence ID" value="OGY92971.1"/>
    <property type="molecule type" value="Genomic_DNA"/>
</dbReference>
<evidence type="ECO:0000313" key="2">
    <source>
        <dbReference type="Proteomes" id="UP000177349"/>
    </source>
</evidence>
<dbReference type="Proteomes" id="UP000177349">
    <property type="component" value="Unassembled WGS sequence"/>
</dbReference>
<sequence>MLTEKQVEASVRSYLIDKEWVMSNTPRSQGQHGVDIYAKRPKWGKYYYIECKGDSKRDSTRHDKIYHVLGQIMSRMNKKGNTPNSSRYYAIALPISMKKVFIRKVSNMQYSWRVLKLKTFWVSEDFKVEEVSSARLIF</sequence>
<evidence type="ECO:0000313" key="1">
    <source>
        <dbReference type="EMBL" id="OGY92971.1"/>
    </source>
</evidence>